<dbReference type="VEuPathDB" id="FungiDB:YALI0_D10659g"/>
<dbReference type="SUPFAM" id="SSF51735">
    <property type="entry name" value="NAD(P)-binding Rossmann-fold domains"/>
    <property type="match status" value="1"/>
</dbReference>
<name>A0A1D8NE19_YARLL</name>
<evidence type="ECO:0000313" key="6">
    <source>
        <dbReference type="Proteomes" id="UP000256601"/>
    </source>
</evidence>
<feature type="domain" description="Gfo/Idh/MocA-like oxidoreductase C-terminal" evidence="2">
    <location>
        <begin position="138"/>
        <end position="343"/>
    </location>
</feature>
<dbReference type="OrthoDB" id="64915at2759"/>
<proteinExistence type="predicted"/>
<evidence type="ECO:0000313" key="3">
    <source>
        <dbReference type="EMBL" id="AOW03887.1"/>
    </source>
</evidence>
<dbReference type="PANTHER" id="PTHR42840">
    <property type="entry name" value="NAD(P)-BINDING ROSSMANN-FOLD SUPERFAMILY PROTEIN-RELATED"/>
    <property type="match status" value="1"/>
</dbReference>
<dbReference type="SUPFAM" id="SSF55347">
    <property type="entry name" value="Glyceraldehyde-3-phosphate dehydrogenase-like, C-terminal domain"/>
    <property type="match status" value="1"/>
</dbReference>
<dbReference type="Gene3D" id="3.30.360.10">
    <property type="entry name" value="Dihydrodipicolinate Reductase, domain 2"/>
    <property type="match status" value="1"/>
</dbReference>
<evidence type="ECO:0000313" key="4">
    <source>
        <dbReference type="EMBL" id="RDW28825.1"/>
    </source>
</evidence>
<sequence length="348" mass="37649">MVNVGILGTGIFAKDAHLPALTTVDAKVVAAFNRTSSKAEDFATHAKQSGHEVTVEPTFDALLKNPKVDVVDMLLPVQHNYANLKLALDAGKPVSFEKPIAASLDEAKKVVELTDASPIPVIVLEQYVYHKGVAKVQELISKIGKPVSFIFQGTGAYNPSNKYAATAWRLNPEHVGGYLSDGGVHQVTVVTECLQSKVAQVNAYTTQLRETSGDVDVLSASFKFENGVFGTFTYGSTFGAIKKTNSLQIFGTEGSIIYDWSPGSPDTVTLQVGPDSNNMGEPQVFTVEESKHFSVDSEFKNFFEAVEKKDKSLVVSNPRKAFHQFAVIVACVESSKKDGQQVKVAQLD</sequence>
<dbReference type="Proteomes" id="UP000182444">
    <property type="component" value="Chromosome 1D"/>
</dbReference>
<dbReference type="GO" id="GO:0016491">
    <property type="term" value="F:oxidoreductase activity"/>
    <property type="evidence" value="ECO:0007669"/>
    <property type="project" value="TreeGrafter"/>
</dbReference>
<dbReference type="InterPro" id="IPR000683">
    <property type="entry name" value="Gfo/Idh/MocA-like_OxRdtase_N"/>
</dbReference>
<organism evidence="3 5">
    <name type="scientific">Yarrowia lipolytica</name>
    <name type="common">Candida lipolytica</name>
    <dbReference type="NCBI Taxonomy" id="4952"/>
    <lineage>
        <taxon>Eukaryota</taxon>
        <taxon>Fungi</taxon>
        <taxon>Dikarya</taxon>
        <taxon>Ascomycota</taxon>
        <taxon>Saccharomycotina</taxon>
        <taxon>Dipodascomycetes</taxon>
        <taxon>Dipodascales</taxon>
        <taxon>Dipodascales incertae sedis</taxon>
        <taxon>Yarrowia</taxon>
    </lineage>
</organism>
<dbReference type="EMBL" id="KZ858949">
    <property type="protein sequence ID" value="RDW28825.1"/>
    <property type="molecule type" value="Genomic_DNA"/>
</dbReference>
<dbReference type="Pfam" id="PF02894">
    <property type="entry name" value="GFO_IDH_MocA_C"/>
    <property type="match status" value="1"/>
</dbReference>
<dbReference type="AlphaFoldDB" id="A0A1D8NE19"/>
<reference evidence="3 5" key="1">
    <citation type="journal article" date="2016" name="PLoS ONE">
        <title>Sequence Assembly of Yarrowia lipolytica Strain W29/CLIB89 Shows Transposable Element Diversity.</title>
        <authorList>
            <person name="Magnan C."/>
            <person name="Yu J."/>
            <person name="Chang I."/>
            <person name="Jahn E."/>
            <person name="Kanomata Y."/>
            <person name="Wu J."/>
            <person name="Zeller M."/>
            <person name="Oakes M."/>
            <person name="Baldi P."/>
            <person name="Sandmeyer S."/>
        </authorList>
    </citation>
    <scope>NUCLEOTIDE SEQUENCE [LARGE SCALE GENOMIC DNA]</scope>
    <source>
        <strain evidence="3">CLIB89</strain>
        <strain evidence="5">CLIB89(W29)</strain>
    </source>
</reference>
<dbReference type="Gene3D" id="3.40.50.720">
    <property type="entry name" value="NAD(P)-binding Rossmann-like Domain"/>
    <property type="match status" value="1"/>
</dbReference>
<dbReference type="PANTHER" id="PTHR42840:SF5">
    <property type="entry name" value="NAD(P)-BINDING ROSSMANN-FOLD SUPERFAMILY PROTEIN"/>
    <property type="match status" value="1"/>
</dbReference>
<dbReference type="VEuPathDB" id="FungiDB:YALI1_D13298g"/>
<evidence type="ECO:0008006" key="7">
    <source>
        <dbReference type="Google" id="ProtNLM"/>
    </source>
</evidence>
<dbReference type="GO" id="GO:0000166">
    <property type="term" value="F:nucleotide binding"/>
    <property type="evidence" value="ECO:0007669"/>
    <property type="project" value="InterPro"/>
</dbReference>
<dbReference type="Pfam" id="PF01408">
    <property type="entry name" value="GFO_IDH_MocA"/>
    <property type="match status" value="1"/>
</dbReference>
<reference evidence="4 6" key="2">
    <citation type="submission" date="2018-07" db="EMBL/GenBank/DDBJ databases">
        <title>Draft Genome Assemblies for Five Robust Yarrowia lipolytica Strains Exhibiting High Lipid Production and Pentose Sugar Utilization and Sugar Alcohol Secretion from Undetoxified Lignocellulosic Biomass Hydrolysates.</title>
        <authorList>
            <consortium name="DOE Joint Genome Institute"/>
            <person name="Walker C."/>
            <person name="Ryu S."/>
            <person name="Na H."/>
            <person name="Zane M."/>
            <person name="LaButti K."/>
            <person name="Lipzen A."/>
            <person name="Haridas S."/>
            <person name="Barry K."/>
            <person name="Grigoriev I.V."/>
            <person name="Quarterman J."/>
            <person name="Slininger P."/>
            <person name="Dien B."/>
            <person name="Trinh C.T."/>
        </authorList>
    </citation>
    <scope>NUCLEOTIDE SEQUENCE [LARGE SCALE GENOMIC DNA]</scope>
    <source>
        <strain evidence="4 6">YB392</strain>
    </source>
</reference>
<protein>
    <recommendedName>
        <fullName evidence="7">Oxidoreductase</fullName>
    </recommendedName>
</protein>
<feature type="domain" description="Gfo/Idh/MocA-like oxidoreductase N-terminal" evidence="1">
    <location>
        <begin position="2"/>
        <end position="116"/>
    </location>
</feature>
<evidence type="ECO:0000259" key="2">
    <source>
        <dbReference type="Pfam" id="PF02894"/>
    </source>
</evidence>
<evidence type="ECO:0000313" key="5">
    <source>
        <dbReference type="Proteomes" id="UP000182444"/>
    </source>
</evidence>
<dbReference type="GO" id="GO:0006740">
    <property type="term" value="P:NADPH regeneration"/>
    <property type="evidence" value="ECO:0007669"/>
    <property type="project" value="TreeGrafter"/>
</dbReference>
<accession>A0A1D8NE19</accession>
<evidence type="ECO:0000259" key="1">
    <source>
        <dbReference type="Pfam" id="PF01408"/>
    </source>
</evidence>
<dbReference type="EMBL" id="CP017556">
    <property type="protein sequence ID" value="AOW03887.1"/>
    <property type="molecule type" value="Genomic_DNA"/>
</dbReference>
<dbReference type="InterPro" id="IPR036291">
    <property type="entry name" value="NAD(P)-bd_dom_sf"/>
</dbReference>
<gene>
    <name evidence="4" type="ORF">B0I71DRAFT_126754</name>
    <name evidence="3" type="ORF">YALI1_D13298g</name>
</gene>
<dbReference type="eggNOG" id="KOG2742">
    <property type="taxonomic scope" value="Eukaryota"/>
</dbReference>
<dbReference type="Proteomes" id="UP000256601">
    <property type="component" value="Unassembled WGS sequence"/>
</dbReference>
<dbReference type="GO" id="GO:0005737">
    <property type="term" value="C:cytoplasm"/>
    <property type="evidence" value="ECO:0007669"/>
    <property type="project" value="TreeGrafter"/>
</dbReference>
<dbReference type="InterPro" id="IPR004104">
    <property type="entry name" value="Gfo/Idh/MocA-like_OxRdtase_C"/>
</dbReference>